<evidence type="ECO:0000259" key="5">
    <source>
        <dbReference type="PROSITE" id="PS50977"/>
    </source>
</evidence>
<dbReference type="Pfam" id="PF00440">
    <property type="entry name" value="TetR_N"/>
    <property type="match status" value="1"/>
</dbReference>
<dbReference type="InterPro" id="IPR001647">
    <property type="entry name" value="HTH_TetR"/>
</dbReference>
<accession>A0A920BVG7</accession>
<reference evidence="6" key="1">
    <citation type="submission" date="2021-03" db="EMBL/GenBank/DDBJ databases">
        <title>Antimicrobial resistance genes in bacteria isolated from Japanese honey, and their potential for conferring macrolide and lincosamide resistance in the American foulbrood pathogen Paenibacillus larvae.</title>
        <authorList>
            <person name="Okamoto M."/>
            <person name="Kumagai M."/>
            <person name="Kanamori H."/>
            <person name="Takamatsu D."/>
        </authorList>
    </citation>
    <scope>NUCLEOTIDE SEQUENCE</scope>
    <source>
        <strain evidence="6">J27TS8</strain>
    </source>
</reference>
<dbReference type="EMBL" id="BORC01000013">
    <property type="protein sequence ID" value="GIN64340.1"/>
    <property type="molecule type" value="Genomic_DNA"/>
</dbReference>
<evidence type="ECO:0000313" key="6">
    <source>
        <dbReference type="EMBL" id="GIN64340.1"/>
    </source>
</evidence>
<keyword evidence="3" id="KW-0804">Transcription</keyword>
<dbReference type="Pfam" id="PF17924">
    <property type="entry name" value="TetR_C_19"/>
    <property type="match status" value="1"/>
</dbReference>
<dbReference type="PROSITE" id="PS50977">
    <property type="entry name" value="HTH_TETR_2"/>
    <property type="match status" value="1"/>
</dbReference>
<sequence length="204" mass="24148">MPKQTFFNLSQQKIHTLIEAAEKEFARVPLFEASIANIIKTAGIPRGSFYQYFEDKEDLYSYLLEEKLKKTKVYFLALLRRHNGDMIEAMKEMYHYFLTILPNEEERNFLRNALLYTTNKVENSFTNMFDVTRDHTIFKEITELIDTSRFNINDHHELVHVFKIITAIAFHNFVEKTLKGLTDEEAIQAFSTSMDLIKRGIYRQ</sequence>
<feature type="DNA-binding region" description="H-T-H motif" evidence="4">
    <location>
        <begin position="34"/>
        <end position="53"/>
    </location>
</feature>
<feature type="domain" description="HTH tetR-type" evidence="5">
    <location>
        <begin position="11"/>
        <end position="71"/>
    </location>
</feature>
<keyword evidence="7" id="KW-1185">Reference proteome</keyword>
<evidence type="ECO:0000256" key="3">
    <source>
        <dbReference type="ARBA" id="ARBA00023163"/>
    </source>
</evidence>
<evidence type="ECO:0000256" key="4">
    <source>
        <dbReference type="PROSITE-ProRule" id="PRU00335"/>
    </source>
</evidence>
<proteinExistence type="predicted"/>
<dbReference type="GO" id="GO:0003677">
    <property type="term" value="F:DNA binding"/>
    <property type="evidence" value="ECO:0007669"/>
    <property type="project" value="UniProtKB-UniRule"/>
</dbReference>
<dbReference type="RefSeq" id="WP_212934473.1">
    <property type="nucleotide sequence ID" value="NZ_BORC01000013.1"/>
</dbReference>
<name>A0A920BVG7_9BACI</name>
<dbReference type="PANTHER" id="PTHR47506:SF1">
    <property type="entry name" value="HTH-TYPE TRANSCRIPTIONAL REGULATOR YJDC"/>
    <property type="match status" value="1"/>
</dbReference>
<dbReference type="Gene3D" id="1.10.357.10">
    <property type="entry name" value="Tetracycline Repressor, domain 2"/>
    <property type="match status" value="1"/>
</dbReference>
<dbReference type="PANTHER" id="PTHR47506">
    <property type="entry name" value="TRANSCRIPTIONAL REGULATORY PROTEIN"/>
    <property type="match status" value="1"/>
</dbReference>
<protein>
    <submittedName>
        <fullName evidence="6">TetR family transcriptional regulator</fullName>
    </submittedName>
</protein>
<organism evidence="6 7">
    <name type="scientific">Robertmurraya siralis</name>
    <dbReference type="NCBI Taxonomy" id="77777"/>
    <lineage>
        <taxon>Bacteria</taxon>
        <taxon>Bacillati</taxon>
        <taxon>Bacillota</taxon>
        <taxon>Bacilli</taxon>
        <taxon>Bacillales</taxon>
        <taxon>Bacillaceae</taxon>
        <taxon>Robertmurraya</taxon>
    </lineage>
</organism>
<comment type="caution">
    <text evidence="6">The sequence shown here is derived from an EMBL/GenBank/DDBJ whole genome shotgun (WGS) entry which is preliminary data.</text>
</comment>
<evidence type="ECO:0000256" key="2">
    <source>
        <dbReference type="ARBA" id="ARBA00023125"/>
    </source>
</evidence>
<keyword evidence="1" id="KW-0805">Transcription regulation</keyword>
<dbReference type="InterPro" id="IPR009057">
    <property type="entry name" value="Homeodomain-like_sf"/>
</dbReference>
<gene>
    <name evidence="6" type="ORF">J27TS8_43330</name>
</gene>
<dbReference type="PRINTS" id="PR00455">
    <property type="entry name" value="HTHTETR"/>
</dbReference>
<evidence type="ECO:0000313" key="7">
    <source>
        <dbReference type="Proteomes" id="UP000682111"/>
    </source>
</evidence>
<keyword evidence="2 4" id="KW-0238">DNA-binding</keyword>
<dbReference type="SUPFAM" id="SSF46689">
    <property type="entry name" value="Homeodomain-like"/>
    <property type="match status" value="1"/>
</dbReference>
<dbReference type="Proteomes" id="UP000682111">
    <property type="component" value="Unassembled WGS sequence"/>
</dbReference>
<evidence type="ECO:0000256" key="1">
    <source>
        <dbReference type="ARBA" id="ARBA00023015"/>
    </source>
</evidence>
<dbReference type="AlphaFoldDB" id="A0A920BVG7"/>